<reference evidence="3" key="1">
    <citation type="journal article" date="2021" name="Proc. Natl. Acad. Sci. U.S.A.">
        <title>Three genomes in the algal genus Volvox reveal the fate of a haploid sex-determining region after a transition to homothallism.</title>
        <authorList>
            <person name="Yamamoto K."/>
            <person name="Hamaji T."/>
            <person name="Kawai-Toyooka H."/>
            <person name="Matsuzaki R."/>
            <person name="Takahashi F."/>
            <person name="Nishimura Y."/>
            <person name="Kawachi M."/>
            <person name="Noguchi H."/>
            <person name="Minakuchi Y."/>
            <person name="Umen J.G."/>
            <person name="Toyoda A."/>
            <person name="Nozaki H."/>
        </authorList>
    </citation>
    <scope>NUCLEOTIDE SEQUENCE</scope>
    <source>
        <strain evidence="3">NIES-3780</strain>
    </source>
</reference>
<dbReference type="Gene3D" id="2.40.30.270">
    <property type="match status" value="1"/>
</dbReference>
<comment type="caution">
    <text evidence="3">The sequence shown here is derived from an EMBL/GenBank/DDBJ whole genome shotgun (WGS) entry which is preliminary data.</text>
</comment>
<feature type="region of interest" description="Disordered" evidence="1">
    <location>
        <begin position="187"/>
        <end position="238"/>
    </location>
</feature>
<dbReference type="SUPFAM" id="SSF52540">
    <property type="entry name" value="P-loop containing nucleoside triphosphate hydrolases"/>
    <property type="match status" value="1"/>
</dbReference>
<organism evidence="3 4">
    <name type="scientific">Volvox africanus</name>
    <dbReference type="NCBI Taxonomy" id="51714"/>
    <lineage>
        <taxon>Eukaryota</taxon>
        <taxon>Viridiplantae</taxon>
        <taxon>Chlorophyta</taxon>
        <taxon>core chlorophytes</taxon>
        <taxon>Chlorophyceae</taxon>
        <taxon>CS clade</taxon>
        <taxon>Chlamydomonadales</taxon>
        <taxon>Volvocaceae</taxon>
        <taxon>Volvox</taxon>
    </lineage>
</organism>
<dbReference type="Gene3D" id="3.40.50.300">
    <property type="entry name" value="P-loop containing nucleotide triphosphate hydrolases"/>
    <property type="match status" value="1"/>
</dbReference>
<protein>
    <recommendedName>
        <fullName evidence="2">DNA2/NAM7 helicase helicase domain-containing protein</fullName>
    </recommendedName>
</protein>
<feature type="compositionally biased region" description="Polar residues" evidence="1">
    <location>
        <begin position="187"/>
        <end position="202"/>
    </location>
</feature>
<evidence type="ECO:0000259" key="2">
    <source>
        <dbReference type="Pfam" id="PF13086"/>
    </source>
</evidence>
<dbReference type="EMBL" id="BNCO01000059">
    <property type="protein sequence ID" value="GIL63680.1"/>
    <property type="molecule type" value="Genomic_DNA"/>
</dbReference>
<dbReference type="PANTHER" id="PTHR10887">
    <property type="entry name" value="DNA2/NAM7 HELICASE FAMILY"/>
    <property type="match status" value="1"/>
</dbReference>
<dbReference type="AlphaFoldDB" id="A0A8J4BLJ7"/>
<evidence type="ECO:0000313" key="3">
    <source>
        <dbReference type="EMBL" id="GIL63680.1"/>
    </source>
</evidence>
<name>A0A8J4BLJ7_9CHLO</name>
<dbReference type="InterPro" id="IPR041677">
    <property type="entry name" value="DNA2/NAM7_AAA_11"/>
</dbReference>
<dbReference type="GO" id="GO:0004386">
    <property type="term" value="F:helicase activity"/>
    <property type="evidence" value="ECO:0007669"/>
    <property type="project" value="InterPro"/>
</dbReference>
<sequence length="902" mass="93812">MPTRQASTTTLFPAMHSLSAVSLVPVNFRLSKVAVLVVRSYRSDGQQPHQAMPVQPPEIPTHAEQVQQSYQQKMQELLQKQRQAAREQIATRDSAAVDAAGQPAAPASLVSAVAAHIPTLAESSLPPLTPTGSAASPDVPPTQQPTAQTARHEHLSFRQPPLHSTITSLPKPESQMDIARDVGQGFSQQRQHLSNPTAMQSLHHQDRNERPGMGAWPDLLPSVRPSKKPKGKATDSAGVGLNLLPSVRMGSGGGNGGTVVSSTRRAKSTFGAASDPGYGRQLGYKSSVPCSNSFSDDWGNGTTTAGVRRHQPPEAAVRDVSQPPMAQRTALSLNSNMPFGSPAAAAQQFSINGAGVPGVTGAAPTAIGGSRDSVGYVPASTKGNAGASGGQTAGGSVTPPAVAVSGAAAADVPVAKVKKKPARPATLWLSSFVQAAGRAGGTSAGAPAVTPAAVVERAKQPVADAGVAAAAMVRTAAERPAVELAESVSDLPVTIQQLQARLEAAVHAEQESELRALRALYASGSLRQLQREGIVLVGLAAVEGGRLYRSTLWRFSLMQKKSASTTAAPCLPYHKLRSGTSVIITAHTITGGDGAGAAAIASVDAETGLPADGVEGVVVEANKDHLVVALEGRSHEAFQTMVSEVRSASTSSRTSSGHGTAAAVEEAVVGPFKGWRLDQSVRDTTARRHLEGIRRLGTWTEPSADDRVGEARVRAILAGSRSAALLAAEAPDWVKEDRWREDARAALASQQGLNDSQRRAVAAALTRTVTLWQGPPGTGKTRTLLALIEILVRVRNAGLGPVPRAPRGSSRASVAVAKSPRAAAMGPVLAVADTNAAVDNLVDGLSARGVKAVRLGPASKARESLRHLSLEAQAEATPVGRRAVALRTQALRKQELWRQEMT</sequence>
<dbReference type="InterPro" id="IPR027417">
    <property type="entry name" value="P-loop_NTPase"/>
</dbReference>
<proteinExistence type="predicted"/>
<dbReference type="Pfam" id="PF13086">
    <property type="entry name" value="AAA_11"/>
    <property type="match status" value="1"/>
</dbReference>
<dbReference type="Proteomes" id="UP000747399">
    <property type="component" value="Unassembled WGS sequence"/>
</dbReference>
<feature type="domain" description="DNA2/NAM7 helicase helicase" evidence="2">
    <location>
        <begin position="753"/>
        <end position="881"/>
    </location>
</feature>
<evidence type="ECO:0000256" key="1">
    <source>
        <dbReference type="SAM" id="MobiDB-lite"/>
    </source>
</evidence>
<feature type="region of interest" description="Disordered" evidence="1">
    <location>
        <begin position="123"/>
        <end position="170"/>
    </location>
</feature>
<dbReference type="InterPro" id="IPR045055">
    <property type="entry name" value="DNA2/NAM7-like"/>
</dbReference>
<evidence type="ECO:0000313" key="4">
    <source>
        <dbReference type="Proteomes" id="UP000747399"/>
    </source>
</evidence>
<keyword evidence="4" id="KW-1185">Reference proteome</keyword>
<gene>
    <name evidence="3" type="ORF">Vafri_17705</name>
</gene>
<dbReference type="PANTHER" id="PTHR10887:SF495">
    <property type="entry name" value="HELICASE SENATAXIN ISOFORM X1-RELATED"/>
    <property type="match status" value="1"/>
</dbReference>
<accession>A0A8J4BLJ7</accession>
<feature type="region of interest" description="Disordered" evidence="1">
    <location>
        <begin position="299"/>
        <end position="325"/>
    </location>
</feature>